<proteinExistence type="predicted"/>
<protein>
    <submittedName>
        <fullName evidence="1">Uncharacterized protein</fullName>
    </submittedName>
</protein>
<reference evidence="1" key="1">
    <citation type="submission" date="2017-07" db="EMBL/GenBank/DDBJ databases">
        <authorList>
            <person name="Mikheyev A."/>
            <person name="Grau M."/>
        </authorList>
    </citation>
    <scope>NUCLEOTIDE SEQUENCE</scope>
    <source>
        <tissue evidence="1">Venom_gland</tissue>
    </source>
</reference>
<reference evidence="1" key="2">
    <citation type="submission" date="2017-11" db="EMBL/GenBank/DDBJ databases">
        <title>Coralsnake Venomics: Analyses of Venom Gland Transcriptomes and Proteomes of Six Brazilian Taxa.</title>
        <authorList>
            <person name="Aird S.D."/>
            <person name="Jorge da Silva N."/>
            <person name="Qiu L."/>
            <person name="Villar-Briones A."/>
            <person name="Aparecida-Saddi V."/>
            <person name="Campos-Telles M.P."/>
            <person name="Grau M."/>
            <person name="Mikheyev A.S."/>
        </authorList>
    </citation>
    <scope>NUCLEOTIDE SEQUENCE</scope>
    <source>
        <tissue evidence="1">Venom_gland</tissue>
    </source>
</reference>
<dbReference type="EMBL" id="IACK01046267">
    <property type="protein sequence ID" value="LAA74617.1"/>
    <property type="molecule type" value="Transcribed_RNA"/>
</dbReference>
<sequence length="104" mass="12097">MGYVPTQNNILKHTSAEFLLAENYRSKIDCEEMLSSFPGGRECISLARFLSIGKKQQRKLLRKMLTCLPWFLKPDIRLHPVAFNFLVITQFQAIINKYAINKHI</sequence>
<dbReference type="AlphaFoldDB" id="A0A2D4HRN5"/>
<evidence type="ECO:0000313" key="1">
    <source>
        <dbReference type="EMBL" id="LAA74617.1"/>
    </source>
</evidence>
<accession>A0A2D4HRN5</accession>
<name>A0A2D4HRN5_MICLE</name>
<organism evidence="1">
    <name type="scientific">Micrurus lemniscatus lemniscatus</name>
    <dbReference type="NCBI Taxonomy" id="129467"/>
    <lineage>
        <taxon>Eukaryota</taxon>
        <taxon>Metazoa</taxon>
        <taxon>Chordata</taxon>
        <taxon>Craniata</taxon>
        <taxon>Vertebrata</taxon>
        <taxon>Euteleostomi</taxon>
        <taxon>Lepidosauria</taxon>
        <taxon>Squamata</taxon>
        <taxon>Bifurcata</taxon>
        <taxon>Unidentata</taxon>
        <taxon>Episquamata</taxon>
        <taxon>Toxicofera</taxon>
        <taxon>Serpentes</taxon>
        <taxon>Colubroidea</taxon>
        <taxon>Elapidae</taxon>
        <taxon>Elapinae</taxon>
        <taxon>Micrurus</taxon>
    </lineage>
</organism>